<sequence>MKALCPILEMFVRWWMTSAEAKMGQLIVPMELEFMHDPIPIFPQLRKTWQLSSRSPLRGTVGATTNGLMVISTTESFPQVEIKTYLVKEIEQEIWEAELEFVARKKELWSMRSRDFIDKIDPLTQKKFKEFSRTRNTPDPMIIVAWNCRGMARRGFRTNLYHLYTEHRPDIIILTETKTSQAHTKHILKTILSCQSNPFENYVMAEPYGLSGGIVVMWDPRINFKLIGSDQHAIHGIVEGTPKKPKKPVFASKKARFDEGSGSCSKEGKEAAESVASRS</sequence>
<gene>
    <name evidence="3" type="primary">LOC130467849</name>
</gene>
<dbReference type="SUPFAM" id="SSF56219">
    <property type="entry name" value="DNase I-like"/>
    <property type="match status" value="1"/>
</dbReference>
<reference evidence="2" key="1">
    <citation type="journal article" date="2021" name="Nat. Commun.">
        <title>Genomic analyses provide insights into spinach domestication and the genetic basis of agronomic traits.</title>
        <authorList>
            <person name="Cai X."/>
            <person name="Sun X."/>
            <person name="Xu C."/>
            <person name="Sun H."/>
            <person name="Wang X."/>
            <person name="Ge C."/>
            <person name="Zhang Z."/>
            <person name="Wang Q."/>
            <person name="Fei Z."/>
            <person name="Jiao C."/>
            <person name="Wang Q."/>
        </authorList>
    </citation>
    <scope>NUCLEOTIDE SEQUENCE [LARGE SCALE GENOMIC DNA]</scope>
    <source>
        <strain evidence="2">cv. Varoflay</strain>
    </source>
</reference>
<dbReference type="Gene3D" id="3.60.10.10">
    <property type="entry name" value="Endonuclease/exonuclease/phosphatase"/>
    <property type="match status" value="1"/>
</dbReference>
<dbReference type="RefSeq" id="XP_056692755.1">
    <property type="nucleotide sequence ID" value="XM_056836777.1"/>
</dbReference>
<organism evidence="2 3">
    <name type="scientific">Spinacia oleracea</name>
    <name type="common">Spinach</name>
    <dbReference type="NCBI Taxonomy" id="3562"/>
    <lineage>
        <taxon>Eukaryota</taxon>
        <taxon>Viridiplantae</taxon>
        <taxon>Streptophyta</taxon>
        <taxon>Embryophyta</taxon>
        <taxon>Tracheophyta</taxon>
        <taxon>Spermatophyta</taxon>
        <taxon>Magnoliopsida</taxon>
        <taxon>eudicotyledons</taxon>
        <taxon>Gunneridae</taxon>
        <taxon>Pentapetalae</taxon>
        <taxon>Caryophyllales</taxon>
        <taxon>Chenopodiaceae</taxon>
        <taxon>Chenopodioideae</taxon>
        <taxon>Anserineae</taxon>
        <taxon>Spinacia</taxon>
    </lineage>
</organism>
<evidence type="ECO:0000256" key="1">
    <source>
        <dbReference type="SAM" id="MobiDB-lite"/>
    </source>
</evidence>
<accession>A0ABM3RAV8</accession>
<dbReference type="PANTHER" id="PTHR35218:SF9">
    <property type="entry name" value="ENDONUCLEASE_EXONUCLEASE_PHOSPHATASE DOMAIN-CONTAINING PROTEIN"/>
    <property type="match status" value="1"/>
</dbReference>
<dbReference type="InterPro" id="IPR036691">
    <property type="entry name" value="Endo/exonu/phosph_ase_sf"/>
</dbReference>
<reference evidence="3" key="2">
    <citation type="submission" date="2025-08" db="UniProtKB">
        <authorList>
            <consortium name="RefSeq"/>
        </authorList>
    </citation>
    <scope>IDENTIFICATION</scope>
    <source>
        <tissue evidence="3">Leaf</tissue>
    </source>
</reference>
<evidence type="ECO:0000313" key="2">
    <source>
        <dbReference type="Proteomes" id="UP000813463"/>
    </source>
</evidence>
<evidence type="ECO:0000313" key="3">
    <source>
        <dbReference type="RefSeq" id="XP_056692755.1"/>
    </source>
</evidence>
<feature type="region of interest" description="Disordered" evidence="1">
    <location>
        <begin position="244"/>
        <end position="279"/>
    </location>
</feature>
<proteinExistence type="predicted"/>
<protein>
    <recommendedName>
        <fullName evidence="4">Endonuclease/exonuclease/phosphatase domain-containing protein</fullName>
    </recommendedName>
</protein>
<evidence type="ECO:0008006" key="4">
    <source>
        <dbReference type="Google" id="ProtNLM"/>
    </source>
</evidence>
<dbReference type="PANTHER" id="PTHR35218">
    <property type="entry name" value="RNASE H DOMAIN-CONTAINING PROTEIN"/>
    <property type="match status" value="1"/>
</dbReference>
<name>A0ABM3RAV8_SPIOL</name>
<keyword evidence="2" id="KW-1185">Reference proteome</keyword>
<dbReference type="GeneID" id="130467849"/>
<dbReference type="Proteomes" id="UP000813463">
    <property type="component" value="Chromosome 2"/>
</dbReference>